<comment type="caution">
    <text evidence="1">The sequence shown here is derived from an EMBL/GenBank/DDBJ whole genome shotgun (WGS) entry which is preliminary data.</text>
</comment>
<protein>
    <submittedName>
        <fullName evidence="1">Uncharacterized protein</fullName>
    </submittedName>
</protein>
<dbReference type="AlphaFoldDB" id="A0A392TEQ5"/>
<name>A0A392TEQ5_9FABA</name>
<sequence>APGFVLVRYAKLQRGISELSVVVRSLSEDSAKR</sequence>
<dbReference type="Proteomes" id="UP000265520">
    <property type="component" value="Unassembled WGS sequence"/>
</dbReference>
<accession>A0A392TEQ5</accession>
<keyword evidence="2" id="KW-1185">Reference proteome</keyword>
<evidence type="ECO:0000313" key="2">
    <source>
        <dbReference type="Proteomes" id="UP000265520"/>
    </source>
</evidence>
<feature type="non-terminal residue" evidence="1">
    <location>
        <position position="1"/>
    </location>
</feature>
<evidence type="ECO:0000313" key="1">
    <source>
        <dbReference type="EMBL" id="MCI59633.1"/>
    </source>
</evidence>
<reference evidence="1 2" key="1">
    <citation type="journal article" date="2018" name="Front. Plant Sci.">
        <title>Red Clover (Trifolium pratense) and Zigzag Clover (T. medium) - A Picture of Genomic Similarities and Differences.</title>
        <authorList>
            <person name="Dluhosova J."/>
            <person name="Istvanek J."/>
            <person name="Nedelnik J."/>
            <person name="Repkova J."/>
        </authorList>
    </citation>
    <scope>NUCLEOTIDE SEQUENCE [LARGE SCALE GENOMIC DNA]</scope>
    <source>
        <strain evidence="2">cv. 10/8</strain>
        <tissue evidence="1">Leaf</tissue>
    </source>
</reference>
<proteinExistence type="predicted"/>
<dbReference type="EMBL" id="LXQA010567367">
    <property type="protein sequence ID" value="MCI59633.1"/>
    <property type="molecule type" value="Genomic_DNA"/>
</dbReference>
<organism evidence="1 2">
    <name type="scientific">Trifolium medium</name>
    <dbReference type="NCBI Taxonomy" id="97028"/>
    <lineage>
        <taxon>Eukaryota</taxon>
        <taxon>Viridiplantae</taxon>
        <taxon>Streptophyta</taxon>
        <taxon>Embryophyta</taxon>
        <taxon>Tracheophyta</taxon>
        <taxon>Spermatophyta</taxon>
        <taxon>Magnoliopsida</taxon>
        <taxon>eudicotyledons</taxon>
        <taxon>Gunneridae</taxon>
        <taxon>Pentapetalae</taxon>
        <taxon>rosids</taxon>
        <taxon>fabids</taxon>
        <taxon>Fabales</taxon>
        <taxon>Fabaceae</taxon>
        <taxon>Papilionoideae</taxon>
        <taxon>50 kb inversion clade</taxon>
        <taxon>NPAAA clade</taxon>
        <taxon>Hologalegina</taxon>
        <taxon>IRL clade</taxon>
        <taxon>Trifolieae</taxon>
        <taxon>Trifolium</taxon>
    </lineage>
</organism>